<dbReference type="AlphaFoldDB" id="A0AAW2EU58"/>
<evidence type="ECO:0000313" key="1">
    <source>
        <dbReference type="EMBL" id="KAL0107259.1"/>
    </source>
</evidence>
<accession>A0AAW2EU58</accession>
<proteinExistence type="predicted"/>
<dbReference type="EMBL" id="JADYXP020000017">
    <property type="protein sequence ID" value="KAL0107259.1"/>
    <property type="molecule type" value="Genomic_DNA"/>
</dbReference>
<organism evidence="1 2">
    <name type="scientific">Cardiocondyla obscurior</name>
    <dbReference type="NCBI Taxonomy" id="286306"/>
    <lineage>
        <taxon>Eukaryota</taxon>
        <taxon>Metazoa</taxon>
        <taxon>Ecdysozoa</taxon>
        <taxon>Arthropoda</taxon>
        <taxon>Hexapoda</taxon>
        <taxon>Insecta</taxon>
        <taxon>Pterygota</taxon>
        <taxon>Neoptera</taxon>
        <taxon>Endopterygota</taxon>
        <taxon>Hymenoptera</taxon>
        <taxon>Apocrita</taxon>
        <taxon>Aculeata</taxon>
        <taxon>Formicoidea</taxon>
        <taxon>Formicidae</taxon>
        <taxon>Myrmicinae</taxon>
        <taxon>Cardiocondyla</taxon>
    </lineage>
</organism>
<gene>
    <name evidence="1" type="ORF">PUN28_015654</name>
</gene>
<dbReference type="Proteomes" id="UP001430953">
    <property type="component" value="Unassembled WGS sequence"/>
</dbReference>
<protein>
    <submittedName>
        <fullName evidence="1">Uncharacterized protein</fullName>
    </submittedName>
</protein>
<reference evidence="1 2" key="1">
    <citation type="submission" date="2023-03" db="EMBL/GenBank/DDBJ databases">
        <title>High recombination rates correlate with genetic variation in Cardiocondyla obscurior ants.</title>
        <authorList>
            <person name="Errbii M."/>
        </authorList>
    </citation>
    <scope>NUCLEOTIDE SEQUENCE [LARGE SCALE GENOMIC DNA]</scope>
    <source>
        <strain evidence="1">Alpha-2009</strain>
        <tissue evidence="1">Whole body</tissue>
    </source>
</reference>
<sequence>MEKFQSESQCHTWQIVIPAIESALSTTVELVCEKSDKLFSPPVLDWPLSQRIKRYQKGILEVINHVRR</sequence>
<evidence type="ECO:0000313" key="2">
    <source>
        <dbReference type="Proteomes" id="UP001430953"/>
    </source>
</evidence>
<comment type="caution">
    <text evidence="1">The sequence shown here is derived from an EMBL/GenBank/DDBJ whole genome shotgun (WGS) entry which is preliminary data.</text>
</comment>
<name>A0AAW2EU58_9HYME</name>
<keyword evidence="2" id="KW-1185">Reference proteome</keyword>